<dbReference type="EMBL" id="RJJE01000003">
    <property type="protein sequence ID" value="RNI31891.1"/>
    <property type="molecule type" value="Genomic_DNA"/>
</dbReference>
<dbReference type="InterPro" id="IPR023213">
    <property type="entry name" value="CAT-like_dom_sf"/>
</dbReference>
<dbReference type="PANTHER" id="PTHR38474">
    <property type="entry name" value="SLR0299 PROTEIN"/>
    <property type="match status" value="1"/>
</dbReference>
<dbReference type="AlphaFoldDB" id="A0A3M9N265"/>
<organism evidence="1 2">
    <name type="scientific">Rufibacter immobilis</name>
    <dbReference type="NCBI Taxonomy" id="1348778"/>
    <lineage>
        <taxon>Bacteria</taxon>
        <taxon>Pseudomonadati</taxon>
        <taxon>Bacteroidota</taxon>
        <taxon>Cytophagia</taxon>
        <taxon>Cytophagales</taxon>
        <taxon>Hymenobacteraceae</taxon>
        <taxon>Rufibacter</taxon>
    </lineage>
</organism>
<keyword evidence="1" id="KW-0808">Transferase</keyword>
<comment type="caution">
    <text evidence="1">The sequence shown here is derived from an EMBL/GenBank/DDBJ whole genome shotgun (WGS) entry which is preliminary data.</text>
</comment>
<dbReference type="Pfam" id="PF00302">
    <property type="entry name" value="CAT"/>
    <property type="match status" value="1"/>
</dbReference>
<dbReference type="Proteomes" id="UP000271010">
    <property type="component" value="Unassembled WGS sequence"/>
</dbReference>
<evidence type="ECO:0000313" key="1">
    <source>
        <dbReference type="EMBL" id="RNI31891.1"/>
    </source>
</evidence>
<dbReference type="OrthoDB" id="9801766at2"/>
<dbReference type="InterPro" id="IPR001707">
    <property type="entry name" value="Cmp_AcTrfase"/>
</dbReference>
<dbReference type="Gene3D" id="3.30.559.10">
    <property type="entry name" value="Chloramphenicol acetyltransferase-like domain"/>
    <property type="match status" value="1"/>
</dbReference>
<dbReference type="GO" id="GO:0008811">
    <property type="term" value="F:chloramphenicol O-acetyltransferase activity"/>
    <property type="evidence" value="ECO:0007669"/>
    <property type="project" value="InterPro"/>
</dbReference>
<protein>
    <submittedName>
        <fullName evidence="1">Chloramphenicol acetyltransferase</fullName>
    </submittedName>
</protein>
<accession>A0A3M9N265</accession>
<proteinExistence type="predicted"/>
<keyword evidence="2" id="KW-1185">Reference proteome</keyword>
<dbReference type="RefSeq" id="WP_123132027.1">
    <property type="nucleotide sequence ID" value="NZ_RJJE01000003.1"/>
</dbReference>
<dbReference type="PANTHER" id="PTHR38474:SF1">
    <property type="entry name" value="SLR0299 PROTEIN"/>
    <property type="match status" value="1"/>
</dbReference>
<gene>
    <name evidence="1" type="ORF">EFA69_05105</name>
</gene>
<dbReference type="SMART" id="SM01059">
    <property type="entry name" value="CAT"/>
    <property type="match status" value="1"/>
</dbReference>
<dbReference type="SUPFAM" id="SSF52777">
    <property type="entry name" value="CoA-dependent acyltransferases"/>
    <property type="match status" value="1"/>
</dbReference>
<name>A0A3M9N265_9BACT</name>
<sequence length="216" mass="24537">MISKYTKQTLDLENWARAEQYRFFRSFTQPFFNVHTEVDITPLYHSCKQQGTSIFLGYLYATLQAARATETMRLRLEGDQVVLYDGLDLSTTVLKHNQTIAFVSLPHQNTLQEFCASSRQIIEEAKDSDQFFIGHQGPDLLHLTTLPWFKSTGIEHATSVNPEEAGIPKIAFGKIEVQPGRVTLPLSVALHHALADGYHVHLFLEQLNRFVQESCA</sequence>
<reference evidence="1 2" key="1">
    <citation type="submission" date="2018-11" db="EMBL/GenBank/DDBJ databases">
        <title>Rufibacter latericius sp. nov., isolated from water in Baiyang Lake.</title>
        <authorList>
            <person name="Yang Y."/>
        </authorList>
    </citation>
    <scope>NUCLEOTIDE SEQUENCE [LARGE SCALE GENOMIC DNA]</scope>
    <source>
        <strain evidence="1 2">MCC P1</strain>
    </source>
</reference>
<evidence type="ECO:0000313" key="2">
    <source>
        <dbReference type="Proteomes" id="UP000271010"/>
    </source>
</evidence>